<dbReference type="InterPro" id="IPR050198">
    <property type="entry name" value="Non-receptor_tyrosine_kinases"/>
</dbReference>
<keyword evidence="4" id="KW-0808">Transferase</keyword>
<dbReference type="GO" id="GO:0004672">
    <property type="term" value="F:protein kinase activity"/>
    <property type="evidence" value="ECO:0007669"/>
    <property type="project" value="InterPro"/>
</dbReference>
<dbReference type="OrthoDB" id="1668230at2759"/>
<dbReference type="InterPro" id="IPR011009">
    <property type="entry name" value="Kinase-like_dom_sf"/>
</dbReference>
<dbReference type="InterPro" id="IPR000719">
    <property type="entry name" value="Prot_kinase_dom"/>
</dbReference>
<dbReference type="GeneID" id="54583721"/>
<keyword evidence="5" id="KW-1185">Reference proteome</keyword>
<name>A0A6A6HVA8_9PLEO</name>
<reference evidence="4" key="1">
    <citation type="journal article" date="2020" name="Stud. Mycol.">
        <title>101 Dothideomycetes genomes: a test case for predicting lifestyles and emergence of pathogens.</title>
        <authorList>
            <person name="Haridas S."/>
            <person name="Albert R."/>
            <person name="Binder M."/>
            <person name="Bloem J."/>
            <person name="Labutti K."/>
            <person name="Salamov A."/>
            <person name="Andreopoulos B."/>
            <person name="Baker S."/>
            <person name="Barry K."/>
            <person name="Bills G."/>
            <person name="Bluhm B."/>
            <person name="Cannon C."/>
            <person name="Castanera R."/>
            <person name="Culley D."/>
            <person name="Daum C."/>
            <person name="Ezra D."/>
            <person name="Gonzalez J."/>
            <person name="Henrissat B."/>
            <person name="Kuo A."/>
            <person name="Liang C."/>
            <person name="Lipzen A."/>
            <person name="Lutzoni F."/>
            <person name="Magnuson J."/>
            <person name="Mondo S."/>
            <person name="Nolan M."/>
            <person name="Ohm R."/>
            <person name="Pangilinan J."/>
            <person name="Park H.-J."/>
            <person name="Ramirez L."/>
            <person name="Alfaro M."/>
            <person name="Sun H."/>
            <person name="Tritt A."/>
            <person name="Yoshinaga Y."/>
            <person name="Zwiers L.-H."/>
            <person name="Turgeon B."/>
            <person name="Goodwin S."/>
            <person name="Spatafora J."/>
            <person name="Crous P."/>
            <person name="Grigoriev I."/>
        </authorList>
    </citation>
    <scope>NUCLEOTIDE SEQUENCE</scope>
    <source>
        <strain evidence="4">CBS 122368</strain>
    </source>
</reference>
<proteinExistence type="predicted"/>
<feature type="domain" description="Protein kinase" evidence="3">
    <location>
        <begin position="33"/>
        <end position="270"/>
    </location>
</feature>
<keyword evidence="1" id="KW-0547">Nucleotide-binding</keyword>
<dbReference type="PROSITE" id="PS50011">
    <property type="entry name" value="PROTEIN_KINASE_DOM"/>
    <property type="match status" value="1"/>
</dbReference>
<keyword evidence="4" id="KW-0418">Kinase</keyword>
<evidence type="ECO:0000256" key="1">
    <source>
        <dbReference type="ARBA" id="ARBA00022741"/>
    </source>
</evidence>
<gene>
    <name evidence="4" type="ORF">BU26DRAFT_524959</name>
</gene>
<sequence length="270" mass="30380">MAFASLPYEYNVWTQDPENPHHSFRYIQEYTPPGVIKRVGAGSSSVVGLLKDGTVLKYPLVKGEGMENLAVEKAIYDALGDHERIVRCLGITEDGLKLEFASQGSVTDHLGKNPAPSTAFRLRWCRQAAEAVAFLHTKGVIHCDLHTNNLLLDAELNVLLSDFQGTFKKLDGYAMESARYFLPREATSPPNEVSDIFALGTLMYTIMSGIEPYPELSDADVEKRYQRLEFPETNDIVCGRMILRCWNREYARAEEVVHDLVYLEQQAMGN</sequence>
<dbReference type="EMBL" id="ML987210">
    <property type="protein sequence ID" value="KAF2241819.1"/>
    <property type="molecule type" value="Genomic_DNA"/>
</dbReference>
<dbReference type="Proteomes" id="UP000800094">
    <property type="component" value="Unassembled WGS sequence"/>
</dbReference>
<accession>A0A6A6HVA8</accession>
<protein>
    <submittedName>
        <fullName evidence="4">Kinase-like protein</fullName>
    </submittedName>
</protein>
<dbReference type="PANTHER" id="PTHR24418">
    <property type="entry name" value="TYROSINE-PROTEIN KINASE"/>
    <property type="match status" value="1"/>
</dbReference>
<dbReference type="GO" id="GO:0005524">
    <property type="term" value="F:ATP binding"/>
    <property type="evidence" value="ECO:0007669"/>
    <property type="project" value="UniProtKB-KW"/>
</dbReference>
<dbReference type="Pfam" id="PF07714">
    <property type="entry name" value="PK_Tyr_Ser-Thr"/>
    <property type="match status" value="1"/>
</dbReference>
<evidence type="ECO:0000256" key="2">
    <source>
        <dbReference type="ARBA" id="ARBA00022840"/>
    </source>
</evidence>
<organism evidence="4 5">
    <name type="scientific">Trematosphaeria pertusa</name>
    <dbReference type="NCBI Taxonomy" id="390896"/>
    <lineage>
        <taxon>Eukaryota</taxon>
        <taxon>Fungi</taxon>
        <taxon>Dikarya</taxon>
        <taxon>Ascomycota</taxon>
        <taxon>Pezizomycotina</taxon>
        <taxon>Dothideomycetes</taxon>
        <taxon>Pleosporomycetidae</taxon>
        <taxon>Pleosporales</taxon>
        <taxon>Massarineae</taxon>
        <taxon>Trematosphaeriaceae</taxon>
        <taxon>Trematosphaeria</taxon>
    </lineage>
</organism>
<dbReference type="InterPro" id="IPR001245">
    <property type="entry name" value="Ser-Thr/Tyr_kinase_cat_dom"/>
</dbReference>
<dbReference type="AlphaFoldDB" id="A0A6A6HVA8"/>
<dbReference type="Gene3D" id="1.10.510.10">
    <property type="entry name" value="Transferase(Phosphotransferase) domain 1"/>
    <property type="match status" value="1"/>
</dbReference>
<evidence type="ECO:0000259" key="3">
    <source>
        <dbReference type="PROSITE" id="PS50011"/>
    </source>
</evidence>
<evidence type="ECO:0000313" key="5">
    <source>
        <dbReference type="Proteomes" id="UP000800094"/>
    </source>
</evidence>
<keyword evidence="2" id="KW-0067">ATP-binding</keyword>
<dbReference type="SUPFAM" id="SSF56112">
    <property type="entry name" value="Protein kinase-like (PK-like)"/>
    <property type="match status" value="1"/>
</dbReference>
<dbReference type="RefSeq" id="XP_033676823.1">
    <property type="nucleotide sequence ID" value="XM_033830391.1"/>
</dbReference>
<evidence type="ECO:0000313" key="4">
    <source>
        <dbReference type="EMBL" id="KAF2241819.1"/>
    </source>
</evidence>